<dbReference type="KEGG" id="dpb:BABL1_gene_180"/>
<dbReference type="EMBL" id="HG793133">
    <property type="protein sequence ID" value="CDK30834.1"/>
    <property type="molecule type" value="Genomic_DNA"/>
</dbReference>
<dbReference type="AlphaFoldDB" id="V6DH09"/>
<sequence>MKYSDQSYLDICYNIIYHIFNQKASATMSLEDVWNAKQILSQPNVSNLKGIKNYLPHLDKALESAYKSNTQFAQEVSEFTDLSNALKTTNIAYDFAKKYLGKINVRNPLTYALLGLTASGTGLPKIKLGAALAGATLPYL</sequence>
<proteinExistence type="predicted"/>
<keyword evidence="2" id="KW-1185">Reference proteome</keyword>
<name>V6DH09_9BACT</name>
<gene>
    <name evidence="1" type="ORF">BABL1_gene_180</name>
</gene>
<organism evidence="1 2">
    <name type="scientific">Candidatus Babela massiliensis</name>
    <dbReference type="NCBI Taxonomy" id="673862"/>
    <lineage>
        <taxon>Bacteria</taxon>
        <taxon>Candidatus Babelota</taxon>
        <taxon>Candidatus Babeliae</taxon>
        <taxon>Candidatus Babeliales</taxon>
        <taxon>Candidatus Babeliaceae</taxon>
        <taxon>Candidatus Babela</taxon>
    </lineage>
</organism>
<protein>
    <submittedName>
        <fullName evidence="1">Uncharacterized protein</fullName>
    </submittedName>
</protein>
<dbReference type="RefSeq" id="WP_023792587.1">
    <property type="nucleotide sequence ID" value="NC_023003.1"/>
</dbReference>
<evidence type="ECO:0000313" key="1">
    <source>
        <dbReference type="EMBL" id="CDK30834.1"/>
    </source>
</evidence>
<dbReference type="Proteomes" id="UP000018769">
    <property type="component" value="Chromosome I"/>
</dbReference>
<accession>V6DH09</accession>
<reference evidence="1 2" key="1">
    <citation type="journal article" date="2015" name="Biol. Direct">
        <title>Babela massiliensis, a representative of a widespread bacterial phylum with unusual adaptations to parasitism in amoebae.</title>
        <authorList>
            <person name="Pagnier I."/>
            <person name="Yutin N."/>
            <person name="Croce O."/>
            <person name="Makarova K.S."/>
            <person name="Wolf Y.I."/>
            <person name="Benamar S."/>
            <person name="Raoult D."/>
            <person name="Koonin E.V."/>
            <person name="La Scola B."/>
        </authorList>
    </citation>
    <scope>NUCLEOTIDE SEQUENCE [LARGE SCALE GENOMIC DNA]</scope>
    <source>
        <strain evidence="2">BABL1</strain>
    </source>
</reference>
<dbReference type="HOGENOM" id="CLU_1831440_0_0_7"/>
<evidence type="ECO:0000313" key="2">
    <source>
        <dbReference type="Proteomes" id="UP000018769"/>
    </source>
</evidence>